<evidence type="ECO:0000313" key="1">
    <source>
        <dbReference type="EMBL" id="KAJ4479725.1"/>
    </source>
</evidence>
<gene>
    <name evidence="1" type="ORF">C8J55DRAFT_574237</name>
</gene>
<sequence>MTSVFQIFTDNHLVLRHRRPISLPFPNNYAHLCLDSPTLLSPVKFMSSLTVIKPIRFSTPTIPGKTIHLPYTHLHPSTKTENLC</sequence>
<name>A0A9W9ACN5_9AGAR</name>
<accession>A0A9W9ACN5</accession>
<reference evidence="1" key="2">
    <citation type="journal article" date="2023" name="Proc. Natl. Acad. Sci. U.S.A.">
        <title>A global phylogenomic analysis of the shiitake genus Lentinula.</title>
        <authorList>
            <person name="Sierra-Patev S."/>
            <person name="Min B."/>
            <person name="Naranjo-Ortiz M."/>
            <person name="Looney B."/>
            <person name="Konkel Z."/>
            <person name="Slot J.C."/>
            <person name="Sakamoto Y."/>
            <person name="Steenwyk J.L."/>
            <person name="Rokas A."/>
            <person name="Carro J."/>
            <person name="Camarero S."/>
            <person name="Ferreira P."/>
            <person name="Molpeceres G."/>
            <person name="Ruiz-Duenas F.J."/>
            <person name="Serrano A."/>
            <person name="Henrissat B."/>
            <person name="Drula E."/>
            <person name="Hughes K.W."/>
            <person name="Mata J.L."/>
            <person name="Ishikawa N.K."/>
            <person name="Vargas-Isla R."/>
            <person name="Ushijima S."/>
            <person name="Smith C.A."/>
            <person name="Donoghue J."/>
            <person name="Ahrendt S."/>
            <person name="Andreopoulos W."/>
            <person name="He G."/>
            <person name="LaButti K."/>
            <person name="Lipzen A."/>
            <person name="Ng V."/>
            <person name="Riley R."/>
            <person name="Sandor L."/>
            <person name="Barry K."/>
            <person name="Martinez A.T."/>
            <person name="Xiao Y."/>
            <person name="Gibbons J.G."/>
            <person name="Terashima K."/>
            <person name="Grigoriev I.V."/>
            <person name="Hibbett D."/>
        </authorList>
    </citation>
    <scope>NUCLEOTIDE SEQUENCE</scope>
    <source>
        <strain evidence="1">Sp2 HRB7682 ss15</strain>
    </source>
</reference>
<dbReference type="EMBL" id="JANVFS010000016">
    <property type="protein sequence ID" value="KAJ4479725.1"/>
    <property type="molecule type" value="Genomic_DNA"/>
</dbReference>
<organism evidence="1 2">
    <name type="scientific">Lentinula lateritia</name>
    <dbReference type="NCBI Taxonomy" id="40482"/>
    <lineage>
        <taxon>Eukaryota</taxon>
        <taxon>Fungi</taxon>
        <taxon>Dikarya</taxon>
        <taxon>Basidiomycota</taxon>
        <taxon>Agaricomycotina</taxon>
        <taxon>Agaricomycetes</taxon>
        <taxon>Agaricomycetidae</taxon>
        <taxon>Agaricales</taxon>
        <taxon>Marasmiineae</taxon>
        <taxon>Omphalotaceae</taxon>
        <taxon>Lentinula</taxon>
    </lineage>
</organism>
<dbReference type="AlphaFoldDB" id="A0A9W9ACN5"/>
<reference evidence="1" key="1">
    <citation type="submission" date="2022-08" db="EMBL/GenBank/DDBJ databases">
        <authorList>
            <consortium name="DOE Joint Genome Institute"/>
            <person name="Min B."/>
            <person name="Riley R."/>
            <person name="Sierra-Patev S."/>
            <person name="Naranjo-Ortiz M."/>
            <person name="Looney B."/>
            <person name="Konkel Z."/>
            <person name="Slot J.C."/>
            <person name="Sakamoto Y."/>
            <person name="Steenwyk J.L."/>
            <person name="Rokas A."/>
            <person name="Carro J."/>
            <person name="Camarero S."/>
            <person name="Ferreira P."/>
            <person name="Molpeceres G."/>
            <person name="Ruiz-Duenas F.J."/>
            <person name="Serrano A."/>
            <person name="Henrissat B."/>
            <person name="Drula E."/>
            <person name="Hughes K.W."/>
            <person name="Mata J.L."/>
            <person name="Ishikawa N.K."/>
            <person name="Vargas-Isla R."/>
            <person name="Ushijima S."/>
            <person name="Smith C.A."/>
            <person name="Ahrendt S."/>
            <person name="Andreopoulos W."/>
            <person name="He G."/>
            <person name="Labutti K."/>
            <person name="Lipzen A."/>
            <person name="Ng V."/>
            <person name="Sandor L."/>
            <person name="Barry K."/>
            <person name="Martinez A.T."/>
            <person name="Xiao Y."/>
            <person name="Gibbons J.G."/>
            <person name="Terashima K."/>
            <person name="Hibbett D.S."/>
            <person name="Grigoriev I.V."/>
        </authorList>
    </citation>
    <scope>NUCLEOTIDE SEQUENCE</scope>
    <source>
        <strain evidence="1">Sp2 HRB7682 ss15</strain>
    </source>
</reference>
<evidence type="ECO:0000313" key="2">
    <source>
        <dbReference type="Proteomes" id="UP001150238"/>
    </source>
</evidence>
<dbReference type="Proteomes" id="UP001150238">
    <property type="component" value="Unassembled WGS sequence"/>
</dbReference>
<protein>
    <submittedName>
        <fullName evidence="1">Uncharacterized protein</fullName>
    </submittedName>
</protein>
<proteinExistence type="predicted"/>
<comment type="caution">
    <text evidence="1">The sequence shown here is derived from an EMBL/GenBank/DDBJ whole genome shotgun (WGS) entry which is preliminary data.</text>
</comment>